<dbReference type="InterPro" id="IPR003154">
    <property type="entry name" value="S1/P1nuclease"/>
</dbReference>
<keyword evidence="4" id="KW-0255">Endonuclease</keyword>
<accession>A0A812L3X3</accession>
<dbReference type="EMBL" id="CAJNDS010000857">
    <property type="protein sequence ID" value="CAE7237755.1"/>
    <property type="molecule type" value="Genomic_DNA"/>
</dbReference>
<keyword evidence="6" id="KW-1015">Disulfide bond</keyword>
<comment type="similarity">
    <text evidence="1">Belongs to the nuclease type I family.</text>
</comment>
<name>A0A812L3X3_9DINO</name>
<reference evidence="9" key="1">
    <citation type="submission" date="2021-02" db="EMBL/GenBank/DDBJ databases">
        <authorList>
            <person name="Dougan E. K."/>
            <person name="Rhodes N."/>
            <person name="Thang M."/>
            <person name="Chan C."/>
        </authorList>
    </citation>
    <scope>NUCLEOTIDE SEQUENCE</scope>
</reference>
<proteinExistence type="inferred from homology"/>
<evidence type="ECO:0000256" key="3">
    <source>
        <dbReference type="ARBA" id="ARBA00022723"/>
    </source>
</evidence>
<evidence type="ECO:0000313" key="9">
    <source>
        <dbReference type="EMBL" id="CAE7237755.1"/>
    </source>
</evidence>
<keyword evidence="5" id="KW-0378">Hydrolase</keyword>
<evidence type="ECO:0000256" key="5">
    <source>
        <dbReference type="ARBA" id="ARBA00022801"/>
    </source>
</evidence>
<dbReference type="GO" id="GO:0006308">
    <property type="term" value="P:DNA catabolic process"/>
    <property type="evidence" value="ECO:0007669"/>
    <property type="project" value="InterPro"/>
</dbReference>
<evidence type="ECO:0000256" key="1">
    <source>
        <dbReference type="ARBA" id="ARBA00009547"/>
    </source>
</evidence>
<dbReference type="SUPFAM" id="SSF48537">
    <property type="entry name" value="Phospholipase C/P1 nuclease"/>
    <property type="match status" value="1"/>
</dbReference>
<comment type="caution">
    <text evidence="9">The sequence shown here is derived from an EMBL/GenBank/DDBJ whole genome shotgun (WGS) entry which is preliminary data.</text>
</comment>
<dbReference type="InterPro" id="IPR008947">
    <property type="entry name" value="PLipase_C/P1_nuclease_dom_sf"/>
</dbReference>
<evidence type="ECO:0000256" key="2">
    <source>
        <dbReference type="ARBA" id="ARBA00022722"/>
    </source>
</evidence>
<dbReference type="AlphaFoldDB" id="A0A812L3X3"/>
<keyword evidence="10" id="KW-1185">Reference proteome</keyword>
<evidence type="ECO:0000256" key="8">
    <source>
        <dbReference type="SAM" id="SignalP"/>
    </source>
</evidence>
<keyword evidence="7" id="KW-0325">Glycoprotein</keyword>
<dbReference type="OrthoDB" id="441446at2759"/>
<dbReference type="GO" id="GO:0003676">
    <property type="term" value="F:nucleic acid binding"/>
    <property type="evidence" value="ECO:0007669"/>
    <property type="project" value="InterPro"/>
</dbReference>
<dbReference type="Gene3D" id="1.10.575.10">
    <property type="entry name" value="P1 Nuclease"/>
    <property type="match status" value="1"/>
</dbReference>
<dbReference type="GO" id="GO:0004519">
    <property type="term" value="F:endonuclease activity"/>
    <property type="evidence" value="ECO:0007669"/>
    <property type="project" value="UniProtKB-KW"/>
</dbReference>
<dbReference type="Pfam" id="PF02265">
    <property type="entry name" value="S1-P1_nuclease"/>
    <property type="match status" value="1"/>
</dbReference>
<dbReference type="Proteomes" id="UP000604046">
    <property type="component" value="Unassembled WGS sequence"/>
</dbReference>
<dbReference type="GO" id="GO:0046872">
    <property type="term" value="F:metal ion binding"/>
    <property type="evidence" value="ECO:0007669"/>
    <property type="project" value="UniProtKB-KW"/>
</dbReference>
<evidence type="ECO:0000256" key="7">
    <source>
        <dbReference type="ARBA" id="ARBA00023180"/>
    </source>
</evidence>
<evidence type="ECO:0000313" key="10">
    <source>
        <dbReference type="Proteomes" id="UP000604046"/>
    </source>
</evidence>
<dbReference type="GO" id="GO:0016788">
    <property type="term" value="F:hydrolase activity, acting on ester bonds"/>
    <property type="evidence" value="ECO:0007669"/>
    <property type="project" value="InterPro"/>
</dbReference>
<dbReference type="CDD" id="cd11010">
    <property type="entry name" value="S1-P1_nuclease"/>
    <property type="match status" value="1"/>
</dbReference>
<evidence type="ECO:0000256" key="6">
    <source>
        <dbReference type="ARBA" id="ARBA00023157"/>
    </source>
</evidence>
<feature type="signal peptide" evidence="8">
    <location>
        <begin position="1"/>
        <end position="17"/>
    </location>
</feature>
<keyword evidence="3" id="KW-0479">Metal-binding</keyword>
<dbReference type="PANTHER" id="PTHR33146:SF10">
    <property type="entry name" value="STRAND-SPECIFIC NUCLEASE, PUTATIVE-RELATED"/>
    <property type="match status" value="1"/>
</dbReference>
<evidence type="ECO:0000256" key="4">
    <source>
        <dbReference type="ARBA" id="ARBA00022759"/>
    </source>
</evidence>
<dbReference type="PANTHER" id="PTHR33146">
    <property type="entry name" value="ENDONUCLEASE 4"/>
    <property type="match status" value="1"/>
</dbReference>
<gene>
    <name evidence="9" type="primary">ENDO3</name>
    <name evidence="9" type="ORF">SNAT2548_LOCUS10374</name>
</gene>
<sequence length="380" mass="41987">MRFSLVGFALVLPLSRAWYDTGHMLVAHIAKMQLKPEEVQKVDRLLATWGHAFPGMSEFVSGSVWADHIKCISNETLLCRGLPTTGLNEFDAWHFVDLDYSPDNVTIAGESASRAFANPSAVWALAEALRTFYTSQSFFAINLMLRFALHIVGDVHQPLHAAQGVFRDARFGDVAGDRGGNLIRIHSNWSTLTNLHLLWDAAGGLYLDEWPYTPSQAEELERNASKLAGDFPKSSFEEYVPEDMSCYFIPSDCTKVFIRWAREVHLLAVQDAYVGVRAGGNVSDAYIAKVRQVSRRQLALAGYRLADFLRAVLPSLPSPPAAAPRVFSAEQPMGSISNQALLLICGLQSAALAAIAVRQLLRCRNRCAGQHDERDSPLLV</sequence>
<feature type="chain" id="PRO_5032840231" evidence="8">
    <location>
        <begin position="18"/>
        <end position="380"/>
    </location>
</feature>
<keyword evidence="2" id="KW-0540">Nuclease</keyword>
<organism evidence="9 10">
    <name type="scientific">Symbiodinium natans</name>
    <dbReference type="NCBI Taxonomy" id="878477"/>
    <lineage>
        <taxon>Eukaryota</taxon>
        <taxon>Sar</taxon>
        <taxon>Alveolata</taxon>
        <taxon>Dinophyceae</taxon>
        <taxon>Suessiales</taxon>
        <taxon>Symbiodiniaceae</taxon>
        <taxon>Symbiodinium</taxon>
    </lineage>
</organism>
<keyword evidence="8" id="KW-0732">Signal</keyword>
<protein>
    <submittedName>
        <fullName evidence="9">ENDO3 protein</fullName>
    </submittedName>
</protein>